<dbReference type="InterPro" id="IPR047923">
    <property type="entry name" value="ArpA-like"/>
</dbReference>
<dbReference type="NCBIfam" id="NF041196">
    <property type="entry name" value="ScbR_bind_reg"/>
    <property type="match status" value="1"/>
</dbReference>
<dbReference type="PROSITE" id="PS50977">
    <property type="entry name" value="HTH_TETR_2"/>
    <property type="match status" value="1"/>
</dbReference>
<dbReference type="InterPro" id="IPR009057">
    <property type="entry name" value="Homeodomain-like_sf"/>
</dbReference>
<keyword evidence="7" id="KW-1185">Reference proteome</keyword>
<dbReference type="EMBL" id="JAFMOF010000001">
    <property type="protein sequence ID" value="MBO0652607.1"/>
    <property type="molecule type" value="Genomic_DNA"/>
</dbReference>
<organism evidence="6 7">
    <name type="scientific">Streptomyces triculaminicus</name>
    <dbReference type="NCBI Taxonomy" id="2816232"/>
    <lineage>
        <taxon>Bacteria</taxon>
        <taxon>Bacillati</taxon>
        <taxon>Actinomycetota</taxon>
        <taxon>Actinomycetes</taxon>
        <taxon>Kitasatosporales</taxon>
        <taxon>Streptomycetaceae</taxon>
        <taxon>Streptomyces</taxon>
    </lineage>
</organism>
<dbReference type="Proteomes" id="UP000664781">
    <property type="component" value="Unassembled WGS sequence"/>
</dbReference>
<feature type="domain" description="HTH tetR-type" evidence="5">
    <location>
        <begin position="6"/>
        <end position="66"/>
    </location>
</feature>
<evidence type="ECO:0000313" key="7">
    <source>
        <dbReference type="Proteomes" id="UP000664781"/>
    </source>
</evidence>
<dbReference type="InterPro" id="IPR001647">
    <property type="entry name" value="HTH_TetR"/>
</dbReference>
<gene>
    <name evidence="6" type="ORF">J1792_07380</name>
</gene>
<evidence type="ECO:0000313" key="6">
    <source>
        <dbReference type="EMBL" id="MBO0652607.1"/>
    </source>
</evidence>
<proteinExistence type="predicted"/>
<dbReference type="SUPFAM" id="SSF48498">
    <property type="entry name" value="Tetracyclin repressor-like, C-terminal domain"/>
    <property type="match status" value="1"/>
</dbReference>
<evidence type="ECO:0000256" key="3">
    <source>
        <dbReference type="ARBA" id="ARBA00023163"/>
    </source>
</evidence>
<keyword evidence="2 4" id="KW-0238">DNA-binding</keyword>
<dbReference type="SUPFAM" id="SSF46689">
    <property type="entry name" value="Homeodomain-like"/>
    <property type="match status" value="1"/>
</dbReference>
<keyword evidence="1" id="KW-0805">Transcription regulation</keyword>
<dbReference type="Pfam" id="PF00440">
    <property type="entry name" value="TetR_N"/>
    <property type="match status" value="1"/>
</dbReference>
<dbReference type="RefSeq" id="WP_179198857.1">
    <property type="nucleotide sequence ID" value="NZ_JAFMOF010000001.1"/>
</dbReference>
<evidence type="ECO:0000256" key="1">
    <source>
        <dbReference type="ARBA" id="ARBA00023015"/>
    </source>
</evidence>
<dbReference type="Gene3D" id="1.10.357.10">
    <property type="entry name" value="Tetracycline Repressor, domain 2"/>
    <property type="match status" value="1"/>
</dbReference>
<name>A0A939FJW3_9ACTN</name>
<reference evidence="6" key="1">
    <citation type="submission" date="2021-03" db="EMBL/GenBank/DDBJ databases">
        <title>Streptomyces strains.</title>
        <authorList>
            <person name="Lund M.B."/>
            <person name="Toerring T."/>
        </authorList>
    </citation>
    <scope>NUCLEOTIDE SEQUENCE</scope>
    <source>
        <strain evidence="6">JCM 4242</strain>
    </source>
</reference>
<dbReference type="InterPro" id="IPR036271">
    <property type="entry name" value="Tet_transcr_reg_TetR-rel_C_sf"/>
</dbReference>
<accession>A0A939FJW3</accession>
<dbReference type="PANTHER" id="PTHR30055:SF234">
    <property type="entry name" value="HTH-TYPE TRANSCRIPTIONAL REGULATOR BETI"/>
    <property type="match status" value="1"/>
</dbReference>
<dbReference type="AlphaFoldDB" id="A0A939FJW3"/>
<evidence type="ECO:0000259" key="5">
    <source>
        <dbReference type="PROSITE" id="PS50977"/>
    </source>
</evidence>
<dbReference type="GO" id="GO:0003700">
    <property type="term" value="F:DNA-binding transcription factor activity"/>
    <property type="evidence" value="ECO:0007669"/>
    <property type="project" value="TreeGrafter"/>
</dbReference>
<sequence length="209" mass="22620">MQDRASRTREVILRAAATVFDDRGYVGTRLEDVVDGQGISKGALYFHFPSKEALAAAVVREHYDLWSELTGRLRPEHPRAVRLLIELSRRIAQMLLHQTGVRAGLRLMSERNLIGPSVPRPFVSWVTAVEGLLTEAREQGDLRPDVLPGPTAVVIVSAFAGLPQALAAGAEPADPVGWATALWRSLLPGLVTAPCAAEMYAVLEEPPGG</sequence>
<dbReference type="PRINTS" id="PR00455">
    <property type="entry name" value="HTHTETR"/>
</dbReference>
<comment type="caution">
    <text evidence="6">The sequence shown here is derived from an EMBL/GenBank/DDBJ whole genome shotgun (WGS) entry which is preliminary data.</text>
</comment>
<protein>
    <submittedName>
        <fullName evidence="6">TetR/AcrR family transcriptional regulator</fullName>
    </submittedName>
</protein>
<feature type="DNA-binding region" description="H-T-H motif" evidence="4">
    <location>
        <begin position="29"/>
        <end position="48"/>
    </location>
</feature>
<evidence type="ECO:0000256" key="2">
    <source>
        <dbReference type="ARBA" id="ARBA00023125"/>
    </source>
</evidence>
<evidence type="ECO:0000256" key="4">
    <source>
        <dbReference type="PROSITE-ProRule" id="PRU00335"/>
    </source>
</evidence>
<dbReference type="PANTHER" id="PTHR30055">
    <property type="entry name" value="HTH-TYPE TRANSCRIPTIONAL REGULATOR RUTR"/>
    <property type="match status" value="1"/>
</dbReference>
<dbReference type="GO" id="GO:0000976">
    <property type="term" value="F:transcription cis-regulatory region binding"/>
    <property type="evidence" value="ECO:0007669"/>
    <property type="project" value="TreeGrafter"/>
</dbReference>
<keyword evidence="3" id="KW-0804">Transcription</keyword>
<dbReference type="InterPro" id="IPR050109">
    <property type="entry name" value="HTH-type_TetR-like_transc_reg"/>
</dbReference>